<feature type="domain" description="HTH hxlR-type" evidence="4">
    <location>
        <begin position="18"/>
        <end position="116"/>
    </location>
</feature>
<evidence type="ECO:0000313" key="5">
    <source>
        <dbReference type="EMBL" id="QJE94735.1"/>
    </source>
</evidence>
<dbReference type="InterPro" id="IPR036388">
    <property type="entry name" value="WH-like_DNA-bd_sf"/>
</dbReference>
<dbReference type="Proteomes" id="UP000501812">
    <property type="component" value="Chromosome"/>
</dbReference>
<dbReference type="PANTHER" id="PTHR33204">
    <property type="entry name" value="TRANSCRIPTIONAL REGULATOR, MARR FAMILY"/>
    <property type="match status" value="1"/>
</dbReference>
<name>A0A858RDF6_9BACT</name>
<keyword evidence="2" id="KW-0238">DNA-binding</keyword>
<evidence type="ECO:0000256" key="2">
    <source>
        <dbReference type="ARBA" id="ARBA00023125"/>
    </source>
</evidence>
<protein>
    <submittedName>
        <fullName evidence="5">Helix-turn-helix transcriptional regulator</fullName>
    </submittedName>
</protein>
<keyword evidence="1" id="KW-0805">Transcription regulation</keyword>
<evidence type="ECO:0000256" key="1">
    <source>
        <dbReference type="ARBA" id="ARBA00023015"/>
    </source>
</evidence>
<accession>A0A858RDF6</accession>
<dbReference type="EMBL" id="CP051774">
    <property type="protein sequence ID" value="QJE94735.1"/>
    <property type="molecule type" value="Genomic_DNA"/>
</dbReference>
<dbReference type="Pfam" id="PF01638">
    <property type="entry name" value="HxlR"/>
    <property type="match status" value="1"/>
</dbReference>
<evidence type="ECO:0000313" key="6">
    <source>
        <dbReference type="Proteomes" id="UP000501812"/>
    </source>
</evidence>
<dbReference type="PANTHER" id="PTHR33204:SF39">
    <property type="entry name" value="TRANSCRIPTIONAL REGULATORY PROTEIN"/>
    <property type="match status" value="1"/>
</dbReference>
<dbReference type="GO" id="GO:0003677">
    <property type="term" value="F:DNA binding"/>
    <property type="evidence" value="ECO:0007669"/>
    <property type="project" value="UniProtKB-KW"/>
</dbReference>
<organism evidence="5 6">
    <name type="scientific">Luteolibacter luteus</name>
    <dbReference type="NCBI Taxonomy" id="2728835"/>
    <lineage>
        <taxon>Bacteria</taxon>
        <taxon>Pseudomonadati</taxon>
        <taxon>Verrucomicrobiota</taxon>
        <taxon>Verrucomicrobiia</taxon>
        <taxon>Verrucomicrobiales</taxon>
        <taxon>Verrucomicrobiaceae</taxon>
        <taxon>Luteolibacter</taxon>
    </lineage>
</organism>
<dbReference type="InterPro" id="IPR002577">
    <property type="entry name" value="HTH_HxlR"/>
</dbReference>
<proteinExistence type="predicted"/>
<keyword evidence="6" id="KW-1185">Reference proteome</keyword>
<keyword evidence="3" id="KW-0804">Transcription</keyword>
<reference evidence="5 6" key="1">
    <citation type="submission" date="2020-04" db="EMBL/GenBank/DDBJ databases">
        <title>Luteolibacter sp. G-1-1-1 isolated from soil.</title>
        <authorList>
            <person name="Dahal R.H."/>
        </authorList>
    </citation>
    <scope>NUCLEOTIDE SEQUENCE [LARGE SCALE GENOMIC DNA]</scope>
    <source>
        <strain evidence="5 6">G-1-1-1</strain>
    </source>
</reference>
<evidence type="ECO:0000259" key="4">
    <source>
        <dbReference type="PROSITE" id="PS51118"/>
    </source>
</evidence>
<dbReference type="AlphaFoldDB" id="A0A858RDF6"/>
<evidence type="ECO:0000256" key="3">
    <source>
        <dbReference type="ARBA" id="ARBA00023163"/>
    </source>
</evidence>
<gene>
    <name evidence="5" type="ORF">HHL09_02710</name>
</gene>
<dbReference type="PROSITE" id="PS51118">
    <property type="entry name" value="HTH_HXLR"/>
    <property type="match status" value="1"/>
</dbReference>
<dbReference type="KEGG" id="luo:HHL09_02710"/>
<dbReference type="Gene3D" id="1.10.10.10">
    <property type="entry name" value="Winged helix-like DNA-binding domain superfamily/Winged helix DNA-binding domain"/>
    <property type="match status" value="1"/>
</dbReference>
<dbReference type="InterPro" id="IPR036390">
    <property type="entry name" value="WH_DNA-bd_sf"/>
</dbReference>
<dbReference type="SUPFAM" id="SSF46785">
    <property type="entry name" value="Winged helix' DNA-binding domain"/>
    <property type="match status" value="1"/>
</dbReference>
<sequence length="131" mass="14566">MKLSLSPAQTGIGYDKNCPMRDVLDCIGDRWSLLVLAYLSAGTLRFTELKRAIGDISQRMLSQTLRSLERDGYLSRHAYPTVPPKVEYTLTALGTSLLERVEPLLLWANENHAKVLKAREAYVPPPAAAPL</sequence>
<dbReference type="RefSeq" id="WP_169452956.1">
    <property type="nucleotide sequence ID" value="NZ_CP051774.1"/>
</dbReference>